<dbReference type="PANTHER" id="PTHR43801">
    <property type="entry name" value="NUCLEOTIDE-BINDING PROTEIN-RELATED"/>
    <property type="match status" value="1"/>
</dbReference>
<comment type="caution">
    <text evidence="1">The sequence shown here is derived from an EMBL/GenBank/DDBJ whole genome shotgun (WGS) entry which is preliminary data.</text>
</comment>
<reference evidence="1" key="1">
    <citation type="journal article" date="2014" name="Front. Microbiol.">
        <title>High frequency of phylogenetically diverse reductive dehalogenase-homologous genes in deep subseafloor sedimentary metagenomes.</title>
        <authorList>
            <person name="Kawai M."/>
            <person name="Futagami T."/>
            <person name="Toyoda A."/>
            <person name="Takaki Y."/>
            <person name="Nishi S."/>
            <person name="Hori S."/>
            <person name="Arai W."/>
            <person name="Tsubouchi T."/>
            <person name="Morono Y."/>
            <person name="Uchiyama I."/>
            <person name="Ito T."/>
            <person name="Fujiyama A."/>
            <person name="Inagaki F."/>
            <person name="Takami H."/>
        </authorList>
    </citation>
    <scope>NUCLEOTIDE SEQUENCE</scope>
    <source>
        <strain evidence="1">Expedition CK06-06</strain>
    </source>
</reference>
<evidence type="ECO:0008006" key="2">
    <source>
        <dbReference type="Google" id="ProtNLM"/>
    </source>
</evidence>
<sequence>MNENDDSSVMRVVKKLAKTKLSSLAIHKLEQFATKVGVEEKELLQLYVETKNRSLIQSFASTPYTERIIMLPQCLRAKDCPAEIGKYGYECQQCGRCSVAKIMQLTKDLGYKGAFILPGGSLAQKIILELKPKASLGVACSKELVLGSYLCEKMGIVGQGVELLRDGCINTIVDMKTLKEALSINMF</sequence>
<name>X1MDW5_9ZZZZ</name>
<protein>
    <recommendedName>
        <fullName evidence="2">DUF116 domain-containing protein</fullName>
    </recommendedName>
</protein>
<accession>X1MDW5</accession>
<dbReference type="EMBL" id="BARV01009831">
    <property type="protein sequence ID" value="GAI04544.1"/>
    <property type="molecule type" value="Genomic_DNA"/>
</dbReference>
<dbReference type="Pfam" id="PF01976">
    <property type="entry name" value="DUF116"/>
    <property type="match status" value="1"/>
</dbReference>
<evidence type="ECO:0000313" key="1">
    <source>
        <dbReference type="EMBL" id="GAI04544.1"/>
    </source>
</evidence>
<gene>
    <name evidence="1" type="ORF">S06H3_19243</name>
</gene>
<proteinExistence type="predicted"/>
<dbReference type="InterPro" id="IPR002829">
    <property type="entry name" value="DUF116"/>
</dbReference>
<organism evidence="1">
    <name type="scientific">marine sediment metagenome</name>
    <dbReference type="NCBI Taxonomy" id="412755"/>
    <lineage>
        <taxon>unclassified sequences</taxon>
        <taxon>metagenomes</taxon>
        <taxon>ecological metagenomes</taxon>
    </lineage>
</organism>
<dbReference type="AlphaFoldDB" id="X1MDW5"/>
<dbReference type="PANTHER" id="PTHR43801:SF1">
    <property type="entry name" value="POLYPRENYL SYNTHETASE"/>
    <property type="match status" value="1"/>
</dbReference>
<dbReference type="PIRSF" id="PIRSF006594">
    <property type="entry name" value="UCP006594"/>
    <property type="match status" value="1"/>
</dbReference>